<dbReference type="eggNOG" id="ENOG5032IDV">
    <property type="taxonomic scope" value="Bacteria"/>
</dbReference>
<evidence type="ECO:0008006" key="3">
    <source>
        <dbReference type="Google" id="ProtNLM"/>
    </source>
</evidence>
<organism evidence="1 2">
    <name type="scientific">Pseudobacteroides cellulosolvens ATCC 35603 = DSM 2933</name>
    <dbReference type="NCBI Taxonomy" id="398512"/>
    <lineage>
        <taxon>Bacteria</taxon>
        <taxon>Bacillati</taxon>
        <taxon>Bacillota</taxon>
        <taxon>Clostridia</taxon>
        <taxon>Eubacteriales</taxon>
        <taxon>Oscillospiraceae</taxon>
        <taxon>Pseudobacteroides</taxon>
    </lineage>
</organism>
<dbReference type="EMBL" id="LGTC01000001">
    <property type="protein sequence ID" value="KNY29536.1"/>
    <property type="molecule type" value="Genomic_DNA"/>
</dbReference>
<reference evidence="2" key="1">
    <citation type="submission" date="2015-07" db="EMBL/GenBank/DDBJ databases">
        <title>Near-Complete Genome Sequence of the Cellulolytic Bacterium Bacteroides (Pseudobacteroides) cellulosolvens ATCC 35603.</title>
        <authorList>
            <person name="Dassa B."/>
            <person name="Utturkar S.M."/>
            <person name="Klingeman D.M."/>
            <person name="Hurt R.A."/>
            <person name="Keller M."/>
            <person name="Xu J."/>
            <person name="Reddy Y.H.K."/>
            <person name="Borovok I."/>
            <person name="Grinberg I.R."/>
            <person name="Lamed R."/>
            <person name="Zhivin O."/>
            <person name="Bayer E.A."/>
            <person name="Brown S.D."/>
        </authorList>
    </citation>
    <scope>NUCLEOTIDE SEQUENCE [LARGE SCALE GENOMIC DNA]</scope>
    <source>
        <strain evidence="2">DSM 2933</strain>
    </source>
</reference>
<evidence type="ECO:0000313" key="2">
    <source>
        <dbReference type="Proteomes" id="UP000036923"/>
    </source>
</evidence>
<dbReference type="RefSeq" id="WP_036935411.1">
    <property type="nucleotide sequence ID" value="NZ_JQKC01000001.1"/>
</dbReference>
<dbReference type="OrthoDB" id="1739375at2"/>
<accession>A0A0L6JUK4</accession>
<keyword evidence="2" id="KW-1185">Reference proteome</keyword>
<sequence length="165" mass="18570">MKEKVDNIPKTQKRSVVFPIETLEQIDKLAIKKNVYASEIIREFIEKGLAVNGYEENIDMITDIIHQEIEASIKSLANRLAGMINRLTIISAAAYYANITIISDLIDKDRYSSFEKIEKAARKRALSYANMKSGDAIAKFMDDEEVKKAVAEIKGGDASYVDFDV</sequence>
<protein>
    <recommendedName>
        <fullName evidence="3">Ribbon-helix-helix protein CopG domain-containing protein</fullName>
    </recommendedName>
</protein>
<name>A0A0L6JUK4_9FIRM</name>
<dbReference type="AlphaFoldDB" id="A0A0L6JUK4"/>
<gene>
    <name evidence="1" type="ORF">Bccel_4810</name>
</gene>
<dbReference type="Proteomes" id="UP000036923">
    <property type="component" value="Unassembled WGS sequence"/>
</dbReference>
<comment type="caution">
    <text evidence="1">The sequence shown here is derived from an EMBL/GenBank/DDBJ whole genome shotgun (WGS) entry which is preliminary data.</text>
</comment>
<evidence type="ECO:0000313" key="1">
    <source>
        <dbReference type="EMBL" id="KNY29536.1"/>
    </source>
</evidence>
<dbReference type="STRING" id="398512.Bccel_4810"/>
<proteinExistence type="predicted"/>